<sequence length="131" mass="14205">MGVTQDDPARNPADPDTDDSYTPEAWQPPWWLLAFAPFCWLLVGALVLSVRGWQVALAAGLLLAPIGMPIPVVLRWIRNHPRLAGFYVGPLTFAATVLLTSLPLWLCVAATIAATLLALVITTIRAFSQAE</sequence>
<feature type="transmembrane region" description="Helical" evidence="2">
    <location>
        <begin position="30"/>
        <end position="48"/>
    </location>
</feature>
<dbReference type="Proteomes" id="UP001500542">
    <property type="component" value="Unassembled WGS sequence"/>
</dbReference>
<evidence type="ECO:0000313" key="3">
    <source>
        <dbReference type="EMBL" id="GAA0958377.1"/>
    </source>
</evidence>
<evidence type="ECO:0000256" key="1">
    <source>
        <dbReference type="SAM" id="MobiDB-lite"/>
    </source>
</evidence>
<organism evidence="3 4">
    <name type="scientific">Kribbella koreensis</name>
    <dbReference type="NCBI Taxonomy" id="57909"/>
    <lineage>
        <taxon>Bacteria</taxon>
        <taxon>Bacillati</taxon>
        <taxon>Actinomycetota</taxon>
        <taxon>Actinomycetes</taxon>
        <taxon>Propionibacteriales</taxon>
        <taxon>Kribbellaceae</taxon>
        <taxon>Kribbella</taxon>
    </lineage>
</organism>
<reference evidence="3 4" key="1">
    <citation type="journal article" date="2019" name="Int. J. Syst. Evol. Microbiol.">
        <title>The Global Catalogue of Microorganisms (GCM) 10K type strain sequencing project: providing services to taxonomists for standard genome sequencing and annotation.</title>
        <authorList>
            <consortium name="The Broad Institute Genomics Platform"/>
            <consortium name="The Broad Institute Genome Sequencing Center for Infectious Disease"/>
            <person name="Wu L."/>
            <person name="Ma J."/>
        </authorList>
    </citation>
    <scope>NUCLEOTIDE SEQUENCE [LARGE SCALE GENOMIC DNA]</scope>
    <source>
        <strain evidence="3 4">JCM 10977</strain>
    </source>
</reference>
<proteinExistence type="predicted"/>
<keyword evidence="2" id="KW-0812">Transmembrane</keyword>
<gene>
    <name evidence="3" type="ORF">GCM10009554_70520</name>
</gene>
<evidence type="ECO:0000313" key="4">
    <source>
        <dbReference type="Proteomes" id="UP001500542"/>
    </source>
</evidence>
<comment type="caution">
    <text evidence="3">The sequence shown here is derived from an EMBL/GenBank/DDBJ whole genome shotgun (WGS) entry which is preliminary data.</text>
</comment>
<dbReference type="EMBL" id="BAAAHK010000019">
    <property type="protein sequence ID" value="GAA0958377.1"/>
    <property type="molecule type" value="Genomic_DNA"/>
</dbReference>
<keyword evidence="2" id="KW-1133">Transmembrane helix</keyword>
<dbReference type="RefSeq" id="WP_343980642.1">
    <property type="nucleotide sequence ID" value="NZ_BAAAHK010000019.1"/>
</dbReference>
<feature type="region of interest" description="Disordered" evidence="1">
    <location>
        <begin position="1"/>
        <end position="22"/>
    </location>
</feature>
<keyword evidence="4" id="KW-1185">Reference proteome</keyword>
<feature type="transmembrane region" description="Helical" evidence="2">
    <location>
        <begin position="97"/>
        <end position="121"/>
    </location>
</feature>
<keyword evidence="2" id="KW-0472">Membrane</keyword>
<feature type="transmembrane region" description="Helical" evidence="2">
    <location>
        <begin position="55"/>
        <end position="77"/>
    </location>
</feature>
<evidence type="ECO:0000256" key="2">
    <source>
        <dbReference type="SAM" id="Phobius"/>
    </source>
</evidence>
<protein>
    <submittedName>
        <fullName evidence="3">Uncharacterized protein</fullName>
    </submittedName>
</protein>
<name>A0ABN1RJI0_9ACTN</name>
<accession>A0ABN1RJI0</accession>